<dbReference type="EMBL" id="KV454303">
    <property type="protein sequence ID" value="ODQ69521.1"/>
    <property type="molecule type" value="Genomic_DNA"/>
</dbReference>
<feature type="region of interest" description="Disordered" evidence="1">
    <location>
        <begin position="213"/>
        <end position="242"/>
    </location>
</feature>
<sequence>MGSSPPITSPVGEFYPHSQSSEPSTPRSSIFSSYSSPRTVDTSPSVESSTPRSDIGLFSHANRFLVLARSHGTYAIHDPATIDKNRTAPHNDTAVVVDDDASQYECEDDSVDFNLGNSSEDPMASPPPEYLQRQLEVEGELDSEDEFGNIVDLIDGPSQSTAKVIMERVNNASNPSTVPSEVLIVVPELNVKLDSRSSSSESRCVSLLSGGSHFYSSQSQSSNRDSRRVGGGRSAHKSAQSFLGGGRRSLVPYEVVPSSFQTSPKEIMTLETLGRDPLSSHPFSLFGFDNVSVDCSLSIESLASLNLVGASEVVRFGKRQAHVPQFSSQLRRTHIYVPSLNISEPLAFSPSTGFEGLGSAFDSDVEMVDCDYCEVGNEDVDMMDADKMDVDIDMPHVLLEMPKYRAGIVDDSDIAIYFTERHRSTMTTRTTPSLCTRRSS</sequence>
<dbReference type="AlphaFoldDB" id="A0A1E3PVU3"/>
<feature type="compositionally biased region" description="Low complexity" evidence="1">
    <location>
        <begin position="18"/>
        <end position="37"/>
    </location>
</feature>
<evidence type="ECO:0000256" key="1">
    <source>
        <dbReference type="SAM" id="MobiDB-lite"/>
    </source>
</evidence>
<proteinExistence type="predicted"/>
<protein>
    <submittedName>
        <fullName evidence="2">Uncharacterized protein</fullName>
    </submittedName>
</protein>
<gene>
    <name evidence="2" type="ORF">LIPSTDRAFT_66271</name>
</gene>
<feature type="compositionally biased region" description="Polar residues" evidence="1">
    <location>
        <begin position="38"/>
        <end position="52"/>
    </location>
</feature>
<name>A0A1E3PVU3_LIPST</name>
<reference evidence="2 3" key="1">
    <citation type="journal article" date="2016" name="Proc. Natl. Acad. Sci. U.S.A.">
        <title>Comparative genomics of biotechnologically important yeasts.</title>
        <authorList>
            <person name="Riley R."/>
            <person name="Haridas S."/>
            <person name="Wolfe K.H."/>
            <person name="Lopes M.R."/>
            <person name="Hittinger C.T."/>
            <person name="Goeker M."/>
            <person name="Salamov A.A."/>
            <person name="Wisecaver J.H."/>
            <person name="Long T.M."/>
            <person name="Calvey C.H."/>
            <person name="Aerts A.L."/>
            <person name="Barry K.W."/>
            <person name="Choi C."/>
            <person name="Clum A."/>
            <person name="Coughlan A.Y."/>
            <person name="Deshpande S."/>
            <person name="Douglass A.P."/>
            <person name="Hanson S.J."/>
            <person name="Klenk H.-P."/>
            <person name="LaButti K.M."/>
            <person name="Lapidus A."/>
            <person name="Lindquist E.A."/>
            <person name="Lipzen A.M."/>
            <person name="Meier-Kolthoff J.P."/>
            <person name="Ohm R.A."/>
            <person name="Otillar R.P."/>
            <person name="Pangilinan J.L."/>
            <person name="Peng Y."/>
            <person name="Rokas A."/>
            <person name="Rosa C.A."/>
            <person name="Scheuner C."/>
            <person name="Sibirny A.A."/>
            <person name="Slot J.C."/>
            <person name="Stielow J.B."/>
            <person name="Sun H."/>
            <person name="Kurtzman C.P."/>
            <person name="Blackwell M."/>
            <person name="Grigoriev I.V."/>
            <person name="Jeffries T.W."/>
        </authorList>
    </citation>
    <scope>NUCLEOTIDE SEQUENCE [LARGE SCALE GENOMIC DNA]</scope>
    <source>
        <strain evidence="2 3">NRRL Y-11557</strain>
    </source>
</reference>
<organism evidence="2 3">
    <name type="scientific">Lipomyces starkeyi NRRL Y-11557</name>
    <dbReference type="NCBI Taxonomy" id="675824"/>
    <lineage>
        <taxon>Eukaryota</taxon>
        <taxon>Fungi</taxon>
        <taxon>Dikarya</taxon>
        <taxon>Ascomycota</taxon>
        <taxon>Saccharomycotina</taxon>
        <taxon>Lipomycetes</taxon>
        <taxon>Lipomycetales</taxon>
        <taxon>Lipomycetaceae</taxon>
        <taxon>Lipomyces</taxon>
    </lineage>
</organism>
<evidence type="ECO:0000313" key="2">
    <source>
        <dbReference type="EMBL" id="ODQ69521.1"/>
    </source>
</evidence>
<dbReference type="Proteomes" id="UP000094385">
    <property type="component" value="Unassembled WGS sequence"/>
</dbReference>
<dbReference type="OrthoDB" id="10576481at2759"/>
<evidence type="ECO:0000313" key="3">
    <source>
        <dbReference type="Proteomes" id="UP000094385"/>
    </source>
</evidence>
<feature type="compositionally biased region" description="Low complexity" evidence="1">
    <location>
        <begin position="213"/>
        <end position="223"/>
    </location>
</feature>
<keyword evidence="3" id="KW-1185">Reference proteome</keyword>
<feature type="region of interest" description="Disordered" evidence="1">
    <location>
        <begin position="1"/>
        <end position="54"/>
    </location>
</feature>
<accession>A0A1E3PVU3</accession>